<dbReference type="InterPro" id="IPR036179">
    <property type="entry name" value="Ig-like_dom_sf"/>
</dbReference>
<dbReference type="FunFam" id="2.60.40.10:FF:001606">
    <property type="entry name" value="uncharacterized protein LOC108091111"/>
    <property type="match status" value="1"/>
</dbReference>
<dbReference type="STRING" id="104421.E2ABD7"/>
<dbReference type="InterPro" id="IPR037448">
    <property type="entry name" value="Zig-8"/>
</dbReference>
<evidence type="ECO:0000313" key="3">
    <source>
        <dbReference type="Proteomes" id="UP000000311"/>
    </source>
</evidence>
<dbReference type="InterPro" id="IPR007110">
    <property type="entry name" value="Ig-like_dom"/>
</dbReference>
<dbReference type="CDD" id="cd00096">
    <property type="entry name" value="Ig"/>
    <property type="match status" value="1"/>
</dbReference>
<dbReference type="Pfam" id="PF07679">
    <property type="entry name" value="I-set"/>
    <property type="match status" value="1"/>
</dbReference>
<dbReference type="GO" id="GO:0050808">
    <property type="term" value="P:synapse organization"/>
    <property type="evidence" value="ECO:0007669"/>
    <property type="project" value="TreeGrafter"/>
</dbReference>
<evidence type="ECO:0000313" key="2">
    <source>
        <dbReference type="EMBL" id="EFN69258.1"/>
    </source>
</evidence>
<organism evidence="3">
    <name type="scientific">Camponotus floridanus</name>
    <name type="common">Florida carpenter ant</name>
    <dbReference type="NCBI Taxonomy" id="104421"/>
    <lineage>
        <taxon>Eukaryota</taxon>
        <taxon>Metazoa</taxon>
        <taxon>Ecdysozoa</taxon>
        <taxon>Arthropoda</taxon>
        <taxon>Hexapoda</taxon>
        <taxon>Insecta</taxon>
        <taxon>Pterygota</taxon>
        <taxon>Neoptera</taxon>
        <taxon>Endopterygota</taxon>
        <taxon>Hymenoptera</taxon>
        <taxon>Apocrita</taxon>
        <taxon>Aculeata</taxon>
        <taxon>Formicoidea</taxon>
        <taxon>Formicidae</taxon>
        <taxon>Formicinae</taxon>
        <taxon>Camponotus</taxon>
    </lineage>
</organism>
<dbReference type="OMA" id="STHPPKY"/>
<dbReference type="SMART" id="SM00409">
    <property type="entry name" value="IG"/>
    <property type="match status" value="2"/>
</dbReference>
<name>E2ABD7_CAMFO</name>
<reference evidence="2 3" key="1">
    <citation type="journal article" date="2010" name="Science">
        <title>Genomic comparison of the ants Camponotus floridanus and Harpegnathos saltator.</title>
        <authorList>
            <person name="Bonasio R."/>
            <person name="Zhang G."/>
            <person name="Ye C."/>
            <person name="Mutti N.S."/>
            <person name="Fang X."/>
            <person name="Qin N."/>
            <person name="Donahue G."/>
            <person name="Yang P."/>
            <person name="Li Q."/>
            <person name="Li C."/>
            <person name="Zhang P."/>
            <person name="Huang Z."/>
            <person name="Berger S.L."/>
            <person name="Reinberg D."/>
            <person name="Wang J."/>
            <person name="Liebig J."/>
        </authorList>
    </citation>
    <scope>NUCLEOTIDE SEQUENCE [LARGE SCALE GENOMIC DNA]</scope>
    <source>
        <strain evidence="3">C129</strain>
    </source>
</reference>
<dbReference type="SUPFAM" id="SSF48726">
    <property type="entry name" value="Immunoglobulin"/>
    <property type="match status" value="2"/>
</dbReference>
<sequence>MARNFLTFARYAGIFNPRIILDTTKQRTRMASGDNKSHYAQPRRKARLLIPASVISDDNNVEALVHGPQQREQIRQRAVMCSVMWLLWLLTIYRLAHLSASGTHTELPLATDSISTKSTTAAKRSVPTDAPMLNYIFDSHSTLNKHQHHHDHKWGPHFEGESSNITVQAGASVTFDCRISLLQDKTVSWVRRQESGEKMSLLTVGQQTYTGDSRYTIEFQYPDNWRLRIKRVNSSDEGQYECQISTHPPKFIYVNLHINAPSVQIVDALGEPLRDKYYEADSTIELQCVVRHIAMQVQYSVVQWLHGNRILNYDTTRGGISVKTDLMEEGANSTLSIAKVGPTDSGNYTCQLTTLPDQPATVHVHVLNGESLAELHHSGAQTGATSSSLFFLAVAILARSSQVLR</sequence>
<evidence type="ECO:0000259" key="1">
    <source>
        <dbReference type="PROSITE" id="PS50835"/>
    </source>
</evidence>
<dbReference type="GO" id="GO:0032589">
    <property type="term" value="C:neuron projection membrane"/>
    <property type="evidence" value="ECO:0007669"/>
    <property type="project" value="TreeGrafter"/>
</dbReference>
<dbReference type="PANTHER" id="PTHR23279">
    <property type="entry name" value="DEFECTIVE PROBOSCIS EXTENSION RESPONSE DPR -RELATED"/>
    <property type="match status" value="1"/>
</dbReference>
<dbReference type="InterPro" id="IPR003598">
    <property type="entry name" value="Ig_sub2"/>
</dbReference>
<dbReference type="EMBL" id="GL438237">
    <property type="protein sequence ID" value="EFN69258.1"/>
    <property type="molecule type" value="Genomic_DNA"/>
</dbReference>
<dbReference type="InterPro" id="IPR013098">
    <property type="entry name" value="Ig_I-set"/>
</dbReference>
<dbReference type="InterPro" id="IPR003599">
    <property type="entry name" value="Ig_sub"/>
</dbReference>
<gene>
    <name evidence="2" type="ORF">EAG_13936</name>
</gene>
<protein>
    <submittedName>
        <fullName evidence="2">Obscurin</fullName>
    </submittedName>
</protein>
<dbReference type="SMART" id="SM00408">
    <property type="entry name" value="IGc2"/>
    <property type="match status" value="2"/>
</dbReference>
<feature type="domain" description="Ig-like" evidence="1">
    <location>
        <begin position="156"/>
        <end position="245"/>
    </location>
</feature>
<dbReference type="InterPro" id="IPR013783">
    <property type="entry name" value="Ig-like_fold"/>
</dbReference>
<keyword evidence="3" id="KW-1185">Reference proteome</keyword>
<dbReference type="FunCoup" id="E2ABD7">
    <property type="interactions" value="52"/>
</dbReference>
<accession>E2ABD7</accession>
<dbReference type="PANTHER" id="PTHR23279:SF12">
    <property type="entry name" value="DEFECTIVE PROBOSCIS EXTENSION RESPONSE 14, ISOFORM A-RELATED"/>
    <property type="match status" value="1"/>
</dbReference>
<dbReference type="Proteomes" id="UP000000311">
    <property type="component" value="Unassembled WGS sequence"/>
</dbReference>
<dbReference type="Gene3D" id="2.60.40.10">
    <property type="entry name" value="Immunoglobulins"/>
    <property type="match status" value="2"/>
</dbReference>
<dbReference type="InParanoid" id="E2ABD7"/>
<proteinExistence type="predicted"/>
<dbReference type="PROSITE" id="PS50835">
    <property type="entry name" value="IG_LIKE"/>
    <property type="match status" value="2"/>
</dbReference>
<dbReference type="OrthoDB" id="6354602at2759"/>
<dbReference type="AlphaFoldDB" id="E2ABD7"/>
<feature type="domain" description="Ig-like" evidence="1">
    <location>
        <begin position="261"/>
        <end position="363"/>
    </location>
</feature>